<keyword evidence="5" id="KW-0234">DNA repair</keyword>
<evidence type="ECO:0000256" key="1">
    <source>
        <dbReference type="ARBA" id="ARBA00022722"/>
    </source>
</evidence>
<reference evidence="9" key="1">
    <citation type="journal article" date="2019" name="Int. J. Syst. Evol. Microbiol.">
        <title>The Global Catalogue of Microorganisms (GCM) 10K type strain sequencing project: providing services to taxonomists for standard genome sequencing and annotation.</title>
        <authorList>
            <consortium name="The Broad Institute Genomics Platform"/>
            <consortium name="The Broad Institute Genome Sequencing Center for Infectious Disease"/>
            <person name="Wu L."/>
            <person name="Ma J."/>
        </authorList>
    </citation>
    <scope>NUCLEOTIDE SEQUENCE [LARGE SCALE GENOMIC DNA]</scope>
    <source>
        <strain evidence="9">PJ61</strain>
    </source>
</reference>
<keyword evidence="9" id="KW-1185">Reference proteome</keyword>
<dbReference type="GO" id="GO:0004519">
    <property type="term" value="F:endonuclease activity"/>
    <property type="evidence" value="ECO:0007669"/>
    <property type="project" value="UniProtKB-KW"/>
</dbReference>
<dbReference type="NCBIfam" id="TIGR00632">
    <property type="entry name" value="vsr"/>
    <property type="match status" value="1"/>
</dbReference>
<dbReference type="InterPro" id="IPR004603">
    <property type="entry name" value="DNA_mismatch_endonuc_vsr"/>
</dbReference>
<gene>
    <name evidence="8" type="ORF">ACFO0G_05820</name>
</gene>
<feature type="region of interest" description="Disordered" evidence="7">
    <location>
        <begin position="1"/>
        <end position="23"/>
    </location>
</feature>
<accession>A0ABV8WFQ6</accession>
<keyword evidence="4" id="KW-0378">Hydrolase</keyword>
<evidence type="ECO:0000256" key="7">
    <source>
        <dbReference type="SAM" id="MobiDB-lite"/>
    </source>
</evidence>
<protein>
    <submittedName>
        <fullName evidence="8">Very short patch repair endonuclease</fullName>
    </submittedName>
</protein>
<keyword evidence="2 8" id="KW-0255">Endonuclease</keyword>
<dbReference type="Proteomes" id="UP001595778">
    <property type="component" value="Unassembled WGS sequence"/>
</dbReference>
<evidence type="ECO:0000313" key="8">
    <source>
        <dbReference type="EMBL" id="MFC4395602.1"/>
    </source>
</evidence>
<evidence type="ECO:0000256" key="4">
    <source>
        <dbReference type="ARBA" id="ARBA00022801"/>
    </source>
</evidence>
<dbReference type="RefSeq" id="WP_376976763.1">
    <property type="nucleotide sequence ID" value="NZ_JBHSDQ010000002.1"/>
</dbReference>
<evidence type="ECO:0000313" key="9">
    <source>
        <dbReference type="Proteomes" id="UP001595778"/>
    </source>
</evidence>
<name>A0ABV8WFQ6_9MICC</name>
<dbReference type="Pfam" id="PF03852">
    <property type="entry name" value="Vsr"/>
    <property type="match status" value="1"/>
</dbReference>
<dbReference type="CDD" id="cd00221">
    <property type="entry name" value="Vsr"/>
    <property type="match status" value="1"/>
</dbReference>
<dbReference type="InterPro" id="IPR011335">
    <property type="entry name" value="Restrct_endonuc-II-like"/>
</dbReference>
<keyword evidence="3" id="KW-0227">DNA damage</keyword>
<dbReference type="Gene3D" id="3.40.960.10">
    <property type="entry name" value="VSR Endonuclease"/>
    <property type="match status" value="1"/>
</dbReference>
<proteinExistence type="inferred from homology"/>
<organism evidence="8 9">
    <name type="scientific">Arthrobacter sedimenti</name>
    <dbReference type="NCBI Taxonomy" id="2694931"/>
    <lineage>
        <taxon>Bacteria</taxon>
        <taxon>Bacillati</taxon>
        <taxon>Actinomycetota</taxon>
        <taxon>Actinomycetes</taxon>
        <taxon>Micrococcales</taxon>
        <taxon>Micrococcaceae</taxon>
        <taxon>Arthrobacter</taxon>
    </lineage>
</organism>
<dbReference type="SUPFAM" id="SSF52980">
    <property type="entry name" value="Restriction endonuclease-like"/>
    <property type="match status" value="1"/>
</dbReference>
<comment type="similarity">
    <text evidence="6">Belongs to the Vsr family.</text>
</comment>
<evidence type="ECO:0000256" key="5">
    <source>
        <dbReference type="ARBA" id="ARBA00023204"/>
    </source>
</evidence>
<evidence type="ECO:0000256" key="6">
    <source>
        <dbReference type="ARBA" id="ARBA00029466"/>
    </source>
</evidence>
<comment type="caution">
    <text evidence="8">The sequence shown here is derived from an EMBL/GenBank/DDBJ whole genome shotgun (WGS) entry which is preliminary data.</text>
</comment>
<sequence length="162" mass="18966">MESSWATTPAVRKAMQGNHSRDTKPELAVRRILHAKGLRYRVSYRPIPGLKRTADVVFTRLKVAVFIDGCFWHGCPTHYRAPRSNTPYWEVKLQRNQSRDAEISQKLRLAGWTELRFWSHEDPLIVADRIHQEICQAKQRLAKEKPEVSTPRRSCKFFRLTP</sequence>
<evidence type="ECO:0000256" key="2">
    <source>
        <dbReference type="ARBA" id="ARBA00022759"/>
    </source>
</evidence>
<keyword evidence="1" id="KW-0540">Nuclease</keyword>
<evidence type="ECO:0000256" key="3">
    <source>
        <dbReference type="ARBA" id="ARBA00022763"/>
    </source>
</evidence>
<dbReference type="EMBL" id="JBHSDQ010000002">
    <property type="protein sequence ID" value="MFC4395602.1"/>
    <property type="molecule type" value="Genomic_DNA"/>
</dbReference>